<dbReference type="EMBL" id="VSSQ01004085">
    <property type="protein sequence ID" value="MPM23663.1"/>
    <property type="molecule type" value="Genomic_DNA"/>
</dbReference>
<organism evidence="2">
    <name type="scientific">bioreactor metagenome</name>
    <dbReference type="NCBI Taxonomy" id="1076179"/>
    <lineage>
        <taxon>unclassified sequences</taxon>
        <taxon>metagenomes</taxon>
        <taxon>ecological metagenomes</taxon>
    </lineage>
</organism>
<evidence type="ECO:0000256" key="1">
    <source>
        <dbReference type="SAM" id="Coils"/>
    </source>
</evidence>
<keyword evidence="1" id="KW-0175">Coiled coil</keyword>
<evidence type="ECO:0000313" key="2">
    <source>
        <dbReference type="EMBL" id="MPM23663.1"/>
    </source>
</evidence>
<gene>
    <name evidence="2" type="ORF">SDC9_70137</name>
</gene>
<feature type="coiled-coil region" evidence="1">
    <location>
        <begin position="59"/>
        <end position="129"/>
    </location>
</feature>
<dbReference type="AlphaFoldDB" id="A0A644YAT1"/>
<proteinExistence type="predicted"/>
<protein>
    <submittedName>
        <fullName evidence="2">Uncharacterized protein</fullName>
    </submittedName>
</protein>
<accession>A0A644YAT1</accession>
<comment type="caution">
    <text evidence="2">The sequence shown here is derived from an EMBL/GenBank/DDBJ whole genome shotgun (WGS) entry which is preliminary data.</text>
</comment>
<reference evidence="2" key="1">
    <citation type="submission" date="2019-08" db="EMBL/GenBank/DDBJ databases">
        <authorList>
            <person name="Kucharzyk K."/>
            <person name="Murdoch R.W."/>
            <person name="Higgins S."/>
            <person name="Loffler F."/>
        </authorList>
    </citation>
    <scope>NUCLEOTIDE SEQUENCE</scope>
</reference>
<name>A0A644YAT1_9ZZZZ</name>
<sequence length="167" mass="18264">MVKKVVAMVTAIGIIAGGVSTTAYAADNNLSGANGNLKTVIQQFKEVKGDYISNKGVVKAALKNKKAQLLTENKELTKEDFSGLRNTLKDIGREKAVIKEENKTIKTDVKGLKEELKVAREQNNSEKSNTIITSLIEKISKLTENFTKLSGLRTKALTEINQWAPSN</sequence>